<gene>
    <name evidence="7" type="ORF">KSF_034390</name>
</gene>
<proteinExistence type="predicted"/>
<keyword evidence="4 5" id="KW-0472">Membrane</keyword>
<dbReference type="RefSeq" id="WP_220204177.1">
    <property type="nucleotide sequence ID" value="NZ_BNJK01000001.1"/>
</dbReference>
<dbReference type="GO" id="GO:0016020">
    <property type="term" value="C:membrane"/>
    <property type="evidence" value="ECO:0007669"/>
    <property type="project" value="UniProtKB-SubCell"/>
</dbReference>
<feature type="domain" description="RDD" evidence="6">
    <location>
        <begin position="18"/>
        <end position="134"/>
    </location>
</feature>
<dbReference type="InterPro" id="IPR010432">
    <property type="entry name" value="RDD"/>
</dbReference>
<accession>A0A8J3IN80</accession>
<feature type="transmembrane region" description="Helical" evidence="5">
    <location>
        <begin position="25"/>
        <end position="42"/>
    </location>
</feature>
<dbReference type="Proteomes" id="UP000597444">
    <property type="component" value="Unassembled WGS sequence"/>
</dbReference>
<dbReference type="Pfam" id="PF06271">
    <property type="entry name" value="RDD"/>
    <property type="match status" value="1"/>
</dbReference>
<evidence type="ECO:0000313" key="8">
    <source>
        <dbReference type="Proteomes" id="UP000597444"/>
    </source>
</evidence>
<evidence type="ECO:0000256" key="4">
    <source>
        <dbReference type="ARBA" id="ARBA00023136"/>
    </source>
</evidence>
<name>A0A8J3IN80_9CHLR</name>
<evidence type="ECO:0000256" key="2">
    <source>
        <dbReference type="ARBA" id="ARBA00022692"/>
    </source>
</evidence>
<sequence>MQSPYESPYQQAAPQLQYVSVGPRFLAVLIDTILVGIVNGIISVALHNSGAVGAISAVIAIAYYIVMEATQGATVGKMVLGLRVVKVDGTPISWNESVIRNLLRIVDGLFVYLIGAILVWNSPTRQRLGDRVAKTVVVRSR</sequence>
<feature type="transmembrane region" description="Helical" evidence="5">
    <location>
        <begin position="49"/>
        <end position="66"/>
    </location>
</feature>
<evidence type="ECO:0000256" key="3">
    <source>
        <dbReference type="ARBA" id="ARBA00022989"/>
    </source>
</evidence>
<evidence type="ECO:0000259" key="6">
    <source>
        <dbReference type="Pfam" id="PF06271"/>
    </source>
</evidence>
<protein>
    <recommendedName>
        <fullName evidence="6">RDD domain-containing protein</fullName>
    </recommendedName>
</protein>
<reference evidence="7" key="1">
    <citation type="submission" date="2020-10" db="EMBL/GenBank/DDBJ databases">
        <title>Taxonomic study of unclassified bacteria belonging to the class Ktedonobacteria.</title>
        <authorList>
            <person name="Yabe S."/>
            <person name="Wang C.M."/>
            <person name="Zheng Y."/>
            <person name="Sakai Y."/>
            <person name="Cavaletti L."/>
            <person name="Monciardini P."/>
            <person name="Donadio S."/>
        </authorList>
    </citation>
    <scope>NUCLEOTIDE SEQUENCE</scope>
    <source>
        <strain evidence="7">ID150040</strain>
    </source>
</reference>
<organism evidence="7 8">
    <name type="scientific">Reticulibacter mediterranei</name>
    <dbReference type="NCBI Taxonomy" id="2778369"/>
    <lineage>
        <taxon>Bacteria</taxon>
        <taxon>Bacillati</taxon>
        <taxon>Chloroflexota</taxon>
        <taxon>Ktedonobacteria</taxon>
        <taxon>Ktedonobacterales</taxon>
        <taxon>Reticulibacteraceae</taxon>
        <taxon>Reticulibacter</taxon>
    </lineage>
</organism>
<comment type="caution">
    <text evidence="7">The sequence shown here is derived from an EMBL/GenBank/DDBJ whole genome shotgun (WGS) entry which is preliminary data.</text>
</comment>
<feature type="transmembrane region" description="Helical" evidence="5">
    <location>
        <begin position="102"/>
        <end position="121"/>
    </location>
</feature>
<evidence type="ECO:0000313" key="7">
    <source>
        <dbReference type="EMBL" id="GHO93391.1"/>
    </source>
</evidence>
<keyword evidence="8" id="KW-1185">Reference proteome</keyword>
<evidence type="ECO:0000256" key="1">
    <source>
        <dbReference type="ARBA" id="ARBA00004141"/>
    </source>
</evidence>
<keyword evidence="3 5" id="KW-1133">Transmembrane helix</keyword>
<dbReference type="PANTHER" id="PTHR38480">
    <property type="entry name" value="SLR0254 PROTEIN"/>
    <property type="match status" value="1"/>
</dbReference>
<dbReference type="AlphaFoldDB" id="A0A8J3IN80"/>
<evidence type="ECO:0000256" key="5">
    <source>
        <dbReference type="SAM" id="Phobius"/>
    </source>
</evidence>
<dbReference type="PANTHER" id="PTHR38480:SF1">
    <property type="entry name" value="SLR0254 PROTEIN"/>
    <property type="match status" value="1"/>
</dbReference>
<dbReference type="EMBL" id="BNJK01000001">
    <property type="protein sequence ID" value="GHO93391.1"/>
    <property type="molecule type" value="Genomic_DNA"/>
</dbReference>
<comment type="subcellular location">
    <subcellularLocation>
        <location evidence="1">Membrane</location>
        <topology evidence="1">Multi-pass membrane protein</topology>
    </subcellularLocation>
</comment>
<keyword evidence="2 5" id="KW-0812">Transmembrane</keyword>